<dbReference type="Gene3D" id="3.40.50.1820">
    <property type="entry name" value="alpha/beta hydrolase"/>
    <property type="match status" value="1"/>
</dbReference>
<dbReference type="InterPro" id="IPR000073">
    <property type="entry name" value="AB_hydrolase_1"/>
</dbReference>
<keyword evidence="1" id="KW-0472">Membrane</keyword>
<dbReference type="InterPro" id="IPR029058">
    <property type="entry name" value="AB_hydrolase_fold"/>
</dbReference>
<dbReference type="Pfam" id="PF12697">
    <property type="entry name" value="Abhydrolase_6"/>
    <property type="match status" value="1"/>
</dbReference>
<keyword evidence="1" id="KW-1133">Transmembrane helix</keyword>
<dbReference type="EMBL" id="CACRZD030000278">
    <property type="protein sequence ID" value="CAA6675325.1"/>
    <property type="molecule type" value="Genomic_DNA"/>
</dbReference>
<feature type="domain" description="AB hydrolase-1" evidence="2">
    <location>
        <begin position="59"/>
        <end position="150"/>
    </location>
</feature>
<comment type="caution">
    <text evidence="3">The sequence shown here is derived from an EMBL/GenBank/DDBJ whole genome shotgun (WGS) entry which is preliminary data.</text>
</comment>
<reference evidence="4" key="1">
    <citation type="journal article" date="2020" name="Sci. Rep.">
        <title>Chromosome-scale genome assembly for the duckweed Spirodela intermedia, integrating cytogenetic maps, PacBio and Oxford Nanopore libraries.</title>
        <authorList>
            <person name="Hoang P.T.N."/>
            <person name="Fiebig A."/>
            <person name="Novak P."/>
            <person name="Macas J."/>
            <person name="Cao H.X."/>
            <person name="Stepanenko A."/>
            <person name="Chen G."/>
            <person name="Borisjuk N."/>
            <person name="Scholz U."/>
            <person name="Schubert I."/>
        </authorList>
    </citation>
    <scope>NUCLEOTIDE SEQUENCE [LARGE SCALE GENOMIC DNA]</scope>
</reference>
<organism evidence="3 4">
    <name type="scientific">Spirodela intermedia</name>
    <name type="common">Intermediate duckweed</name>
    <dbReference type="NCBI Taxonomy" id="51605"/>
    <lineage>
        <taxon>Eukaryota</taxon>
        <taxon>Viridiplantae</taxon>
        <taxon>Streptophyta</taxon>
        <taxon>Embryophyta</taxon>
        <taxon>Tracheophyta</taxon>
        <taxon>Spermatophyta</taxon>
        <taxon>Magnoliopsida</taxon>
        <taxon>Liliopsida</taxon>
        <taxon>Araceae</taxon>
        <taxon>Lemnoideae</taxon>
        <taxon>Spirodela</taxon>
    </lineage>
</organism>
<sequence length="226" mass="24964">MDKTAIFQELSNARLNFIFFCVIIFWLTEFFENGLQFSSLSGESDLPMDAIAGSLQTHTSDLADFIRKELEIPPVLVGHSFGGLIVQSYISHAGAASSVSHALNQVVRKDSRAMLAGAVLLCSWLVWRYLLSNPVAAFKVTLRLAAKAFANSLPLCKETFSPSTMDDGEVQRYQNLMKQSSRVPLRRACFILGVEPVCLEGGAHDMMLVLHGKRGRSDLVLLKNLN</sequence>
<proteinExistence type="predicted"/>
<keyword evidence="4" id="KW-1185">Reference proteome</keyword>
<evidence type="ECO:0000259" key="2">
    <source>
        <dbReference type="Pfam" id="PF12697"/>
    </source>
</evidence>
<evidence type="ECO:0000313" key="3">
    <source>
        <dbReference type="EMBL" id="CAA6675325.1"/>
    </source>
</evidence>
<evidence type="ECO:0000256" key="1">
    <source>
        <dbReference type="SAM" id="Phobius"/>
    </source>
</evidence>
<feature type="transmembrane region" description="Helical" evidence="1">
    <location>
        <begin position="12"/>
        <end position="31"/>
    </location>
</feature>
<dbReference type="SUPFAM" id="SSF53474">
    <property type="entry name" value="alpha/beta-Hydrolases"/>
    <property type="match status" value="1"/>
</dbReference>
<protein>
    <recommendedName>
        <fullName evidence="2">AB hydrolase-1 domain-containing protein</fullName>
    </recommendedName>
</protein>
<accession>A0ABN7EDM1</accession>
<name>A0ABN7EDM1_SPIIN</name>
<evidence type="ECO:0000313" key="4">
    <source>
        <dbReference type="Proteomes" id="UP001189122"/>
    </source>
</evidence>
<dbReference type="Proteomes" id="UP001189122">
    <property type="component" value="Unassembled WGS sequence"/>
</dbReference>
<keyword evidence="1" id="KW-0812">Transmembrane</keyword>
<gene>
    <name evidence="3" type="ORF">SI7747_UN021667</name>
</gene>